<name>A0A0L1JU64_9RHOB</name>
<dbReference type="AlphaFoldDB" id="A0A0L1JU64"/>
<dbReference type="SUPFAM" id="SSF52540">
    <property type="entry name" value="P-loop containing nucleoside triphosphate hydrolases"/>
    <property type="match status" value="1"/>
</dbReference>
<evidence type="ECO:0000313" key="1">
    <source>
        <dbReference type="EMBL" id="KNG95311.1"/>
    </source>
</evidence>
<dbReference type="Gene3D" id="3.40.50.300">
    <property type="entry name" value="P-loop containing nucleotide triphosphate hydrolases"/>
    <property type="match status" value="1"/>
</dbReference>
<dbReference type="OrthoDB" id="8100534at2"/>
<organism evidence="1 2">
    <name type="scientific">Pseudaestuariivita atlantica</name>
    <dbReference type="NCBI Taxonomy" id="1317121"/>
    <lineage>
        <taxon>Bacteria</taxon>
        <taxon>Pseudomonadati</taxon>
        <taxon>Pseudomonadota</taxon>
        <taxon>Alphaproteobacteria</taxon>
        <taxon>Rhodobacterales</taxon>
        <taxon>Paracoccaceae</taxon>
        <taxon>Pseudaestuariivita</taxon>
    </lineage>
</organism>
<protein>
    <recommendedName>
        <fullName evidence="3">Sulfotransferase domain-containing protein</fullName>
    </recommendedName>
</protein>
<evidence type="ECO:0008006" key="3">
    <source>
        <dbReference type="Google" id="ProtNLM"/>
    </source>
</evidence>
<comment type="caution">
    <text evidence="1">The sequence shown here is derived from an EMBL/GenBank/DDBJ whole genome shotgun (WGS) entry which is preliminary data.</text>
</comment>
<dbReference type="EMBL" id="AQQZ01000001">
    <property type="protein sequence ID" value="KNG95311.1"/>
    <property type="molecule type" value="Genomic_DNA"/>
</dbReference>
<dbReference type="Proteomes" id="UP000036938">
    <property type="component" value="Unassembled WGS sequence"/>
</dbReference>
<sequence>MNQQVVQNARKLQPAFTIYGTPDREVFTPVILGTPRGGTSMLSGLCRIFGIDMGDTLDQANNEDQDFLVHGGDRILLTGDKRTRKRKDVINRIGEVIDTRNAAKSTWGWKDPMAAFYIDDVFHKLRNPAILAVLRDPAAVGIREIHARGINENEDLRKMLQVQNAVEQHNRILTVIERSKVPTFVLSYERALRHPEPVVEGLAAFLGIDLESAPDIAEKAIRFIVPERDTANISMTPRHVRPNNQPAKDIVDDPVLRRAKDVVVRDGPLHALDPQSLSIEAKEAEKRLVGQDPDGCFDQALRIFHGMGKSFPVLSRHPFALERREAWADAADWPSAVAKLWFFCGLANLQGGDPELSFHYLRAVLHYFDKFPAKYDRRGAAVPYWAALYHLGFAGEVIGRQDEAKNAYVRLLAGVQMGLGVKRLAADREPDEFQTYSARAQERLDRMVK</sequence>
<dbReference type="STRING" id="1317121.ATO11_01395"/>
<reference evidence="1 2" key="1">
    <citation type="journal article" date="2015" name="Int. J. Syst. Evol. Microbiol.">
        <title>Aestuariivita atlantica sp. nov., isolated from deep sea sediment of the Atlantic Ocean.</title>
        <authorList>
            <person name="Li G."/>
            <person name="Lai Q."/>
            <person name="Du Y."/>
            <person name="Liu X."/>
            <person name="Sun F."/>
            <person name="Shao Z."/>
        </authorList>
    </citation>
    <scope>NUCLEOTIDE SEQUENCE [LARGE SCALE GENOMIC DNA]</scope>
    <source>
        <strain evidence="1 2">22II-S11-z3</strain>
    </source>
</reference>
<evidence type="ECO:0000313" key="2">
    <source>
        <dbReference type="Proteomes" id="UP000036938"/>
    </source>
</evidence>
<dbReference type="RefSeq" id="WP_050529032.1">
    <property type="nucleotide sequence ID" value="NZ_AQQZ01000001.1"/>
</dbReference>
<proteinExistence type="predicted"/>
<accession>A0A0L1JU64</accession>
<gene>
    <name evidence="1" type="ORF">ATO11_01395</name>
</gene>
<dbReference type="InterPro" id="IPR027417">
    <property type="entry name" value="P-loop_NTPase"/>
</dbReference>
<keyword evidence="2" id="KW-1185">Reference proteome</keyword>